<dbReference type="SUPFAM" id="SSF48403">
    <property type="entry name" value="Ankyrin repeat"/>
    <property type="match status" value="1"/>
</dbReference>
<keyword evidence="5" id="KW-1185">Reference proteome</keyword>
<dbReference type="GO" id="GO:0016301">
    <property type="term" value="F:kinase activity"/>
    <property type="evidence" value="ECO:0007669"/>
    <property type="project" value="UniProtKB-KW"/>
</dbReference>
<evidence type="ECO:0000313" key="4">
    <source>
        <dbReference type="EMBL" id="GBG24801.1"/>
    </source>
</evidence>
<keyword evidence="1" id="KW-0677">Repeat</keyword>
<dbReference type="AlphaFoldDB" id="A0A2R5G9Q2"/>
<dbReference type="PROSITE" id="PS50088">
    <property type="entry name" value="ANK_REPEAT"/>
    <property type="match status" value="1"/>
</dbReference>
<keyword evidence="4" id="KW-0418">Kinase</keyword>
<dbReference type="InParanoid" id="A0A2R5G9Q2"/>
<keyword evidence="4" id="KW-0808">Transferase</keyword>
<sequence>MFACRHDQPDTAQLLIQRGAKLDLQEVDGCTTLMWACRYDQPDTARLLIERGAKLDLQNNNGWTALMAACQPPYEPHHTASGLLRCIKLCYAAGADLSLKLKNGRDTLALAKIFNRGDAVAFLEFATMLEVARGVQGSLQQPRSVVAATLLSQK</sequence>
<evidence type="ECO:0000256" key="1">
    <source>
        <dbReference type="ARBA" id="ARBA00022737"/>
    </source>
</evidence>
<dbReference type="SMART" id="SM00248">
    <property type="entry name" value="ANK"/>
    <property type="match status" value="3"/>
</dbReference>
<accession>A0A2R5G9Q2</accession>
<evidence type="ECO:0000313" key="5">
    <source>
        <dbReference type="Proteomes" id="UP000241890"/>
    </source>
</evidence>
<dbReference type="Proteomes" id="UP000241890">
    <property type="component" value="Unassembled WGS sequence"/>
</dbReference>
<dbReference type="EMBL" id="BEYU01000008">
    <property type="protein sequence ID" value="GBG24801.1"/>
    <property type="molecule type" value="Genomic_DNA"/>
</dbReference>
<dbReference type="Pfam" id="PF12796">
    <property type="entry name" value="Ank_2"/>
    <property type="match status" value="1"/>
</dbReference>
<keyword evidence="2 3" id="KW-0040">ANK repeat</keyword>
<feature type="repeat" description="ANK" evidence="3">
    <location>
        <begin position="28"/>
        <end position="60"/>
    </location>
</feature>
<comment type="caution">
    <text evidence="4">The sequence shown here is derived from an EMBL/GenBank/DDBJ whole genome shotgun (WGS) entry which is preliminary data.</text>
</comment>
<evidence type="ECO:0000256" key="2">
    <source>
        <dbReference type="ARBA" id="ARBA00023043"/>
    </source>
</evidence>
<dbReference type="PROSITE" id="PS50297">
    <property type="entry name" value="ANK_REP_REGION"/>
    <property type="match status" value="1"/>
</dbReference>
<dbReference type="OrthoDB" id="59416at2759"/>
<organism evidence="4 5">
    <name type="scientific">Hondaea fermentalgiana</name>
    <dbReference type="NCBI Taxonomy" id="2315210"/>
    <lineage>
        <taxon>Eukaryota</taxon>
        <taxon>Sar</taxon>
        <taxon>Stramenopiles</taxon>
        <taxon>Bigyra</taxon>
        <taxon>Labyrinthulomycetes</taxon>
        <taxon>Thraustochytrida</taxon>
        <taxon>Thraustochytriidae</taxon>
        <taxon>Hondaea</taxon>
    </lineage>
</organism>
<dbReference type="PANTHER" id="PTHR24173:SF74">
    <property type="entry name" value="ANKYRIN REPEAT DOMAIN-CONTAINING PROTEIN 16"/>
    <property type="match status" value="1"/>
</dbReference>
<dbReference type="InterPro" id="IPR036770">
    <property type="entry name" value="Ankyrin_rpt-contain_sf"/>
</dbReference>
<evidence type="ECO:0000256" key="3">
    <source>
        <dbReference type="PROSITE-ProRule" id="PRU00023"/>
    </source>
</evidence>
<proteinExistence type="predicted"/>
<name>A0A2R5G9Q2_9STRA</name>
<dbReference type="PANTHER" id="PTHR24173">
    <property type="entry name" value="ANKYRIN REPEAT CONTAINING"/>
    <property type="match status" value="1"/>
</dbReference>
<dbReference type="InterPro" id="IPR002110">
    <property type="entry name" value="Ankyrin_rpt"/>
</dbReference>
<dbReference type="Gene3D" id="1.25.40.20">
    <property type="entry name" value="Ankyrin repeat-containing domain"/>
    <property type="match status" value="1"/>
</dbReference>
<gene>
    <name evidence="4" type="ORF">FCC1311_010192</name>
</gene>
<protein>
    <submittedName>
        <fullName evidence="4">Ankyrin repeat and protein kinase domain-containing protein 1</fullName>
    </submittedName>
</protein>
<reference evidence="4 5" key="1">
    <citation type="submission" date="2017-12" db="EMBL/GenBank/DDBJ databases">
        <title>Sequencing, de novo assembly and annotation of complete genome of a new Thraustochytrid species, strain FCC1311.</title>
        <authorList>
            <person name="Sedici K."/>
            <person name="Godart F."/>
            <person name="Aiese Cigliano R."/>
            <person name="Sanseverino W."/>
            <person name="Barakat M."/>
            <person name="Ortet P."/>
            <person name="Marechal E."/>
            <person name="Cagnac O."/>
            <person name="Amato A."/>
        </authorList>
    </citation>
    <scope>NUCLEOTIDE SEQUENCE [LARGE SCALE GENOMIC DNA]</scope>
</reference>